<keyword evidence="1" id="KW-0732">Signal</keyword>
<accession>A0AAD8L6W8</accession>
<keyword evidence="3" id="KW-1185">Reference proteome</keyword>
<organism evidence="2 3">
    <name type="scientific">Tagetes erecta</name>
    <name type="common">African marigold</name>
    <dbReference type="NCBI Taxonomy" id="13708"/>
    <lineage>
        <taxon>Eukaryota</taxon>
        <taxon>Viridiplantae</taxon>
        <taxon>Streptophyta</taxon>
        <taxon>Embryophyta</taxon>
        <taxon>Tracheophyta</taxon>
        <taxon>Spermatophyta</taxon>
        <taxon>Magnoliopsida</taxon>
        <taxon>eudicotyledons</taxon>
        <taxon>Gunneridae</taxon>
        <taxon>Pentapetalae</taxon>
        <taxon>asterids</taxon>
        <taxon>campanulids</taxon>
        <taxon>Asterales</taxon>
        <taxon>Asteraceae</taxon>
        <taxon>Asteroideae</taxon>
        <taxon>Heliantheae alliance</taxon>
        <taxon>Tageteae</taxon>
        <taxon>Tagetes</taxon>
    </lineage>
</organism>
<evidence type="ECO:0000313" key="3">
    <source>
        <dbReference type="Proteomes" id="UP001229421"/>
    </source>
</evidence>
<feature type="signal peptide" evidence="1">
    <location>
        <begin position="1"/>
        <end position="24"/>
    </location>
</feature>
<evidence type="ECO:0000313" key="2">
    <source>
        <dbReference type="EMBL" id="KAK1436814.1"/>
    </source>
</evidence>
<proteinExistence type="predicted"/>
<protein>
    <recommendedName>
        <fullName evidence="4">Secreted protein</fullName>
    </recommendedName>
</protein>
<reference evidence="2" key="1">
    <citation type="journal article" date="2023" name="bioRxiv">
        <title>Improved chromosome-level genome assembly for marigold (Tagetes erecta).</title>
        <authorList>
            <person name="Jiang F."/>
            <person name="Yuan L."/>
            <person name="Wang S."/>
            <person name="Wang H."/>
            <person name="Xu D."/>
            <person name="Wang A."/>
            <person name="Fan W."/>
        </authorList>
    </citation>
    <scope>NUCLEOTIDE SEQUENCE</scope>
    <source>
        <strain evidence="2">WSJ</strain>
        <tissue evidence="2">Leaf</tissue>
    </source>
</reference>
<dbReference type="EMBL" id="JAUHHV010000001">
    <property type="protein sequence ID" value="KAK1436814.1"/>
    <property type="molecule type" value="Genomic_DNA"/>
</dbReference>
<evidence type="ECO:0000256" key="1">
    <source>
        <dbReference type="SAM" id="SignalP"/>
    </source>
</evidence>
<gene>
    <name evidence="2" type="ORF">QVD17_02598</name>
</gene>
<sequence>MQMGQSVVCVYLSVLVLLYQHVLELLFPEESTCSICLHSAFLCCGWFRLGSVSNSVVIVFVIQETISIQEAVFAKHAWL</sequence>
<evidence type="ECO:0008006" key="4">
    <source>
        <dbReference type="Google" id="ProtNLM"/>
    </source>
</evidence>
<feature type="chain" id="PRO_5042261577" description="Secreted protein" evidence="1">
    <location>
        <begin position="25"/>
        <end position="79"/>
    </location>
</feature>
<dbReference type="AlphaFoldDB" id="A0AAD8L6W8"/>
<comment type="caution">
    <text evidence="2">The sequence shown here is derived from an EMBL/GenBank/DDBJ whole genome shotgun (WGS) entry which is preliminary data.</text>
</comment>
<dbReference type="Proteomes" id="UP001229421">
    <property type="component" value="Unassembled WGS sequence"/>
</dbReference>
<name>A0AAD8L6W8_TARER</name>